<feature type="chain" id="PRO_5029508871" description="SRCR domain-containing protein" evidence="6">
    <location>
        <begin position="23"/>
        <end position="467"/>
    </location>
</feature>
<feature type="domain" description="SRCR" evidence="7">
    <location>
        <begin position="44"/>
        <end position="144"/>
    </location>
</feature>
<dbReference type="RefSeq" id="XP_030852008.1">
    <property type="nucleotide sequence ID" value="XM_030996148.1"/>
</dbReference>
<dbReference type="PANTHER" id="PTHR19331">
    <property type="entry name" value="SCAVENGER RECEPTOR DOMAIN-CONTAINING"/>
    <property type="match status" value="1"/>
</dbReference>
<proteinExistence type="predicted"/>
<keyword evidence="9" id="KW-1185">Reference proteome</keyword>
<dbReference type="GeneID" id="586948"/>
<feature type="disulfide bond" evidence="5">
    <location>
        <begin position="296"/>
        <end position="357"/>
    </location>
</feature>
<evidence type="ECO:0000256" key="5">
    <source>
        <dbReference type="PROSITE-ProRule" id="PRU00196"/>
    </source>
</evidence>
<feature type="domain" description="SRCR" evidence="7">
    <location>
        <begin position="258"/>
        <end position="358"/>
    </location>
</feature>
<reference evidence="9" key="1">
    <citation type="submission" date="2015-02" db="EMBL/GenBank/DDBJ databases">
        <title>Genome sequencing for Strongylocentrotus purpuratus.</title>
        <authorList>
            <person name="Murali S."/>
            <person name="Liu Y."/>
            <person name="Vee V."/>
            <person name="English A."/>
            <person name="Wang M."/>
            <person name="Skinner E."/>
            <person name="Han Y."/>
            <person name="Muzny D.M."/>
            <person name="Worley K.C."/>
            <person name="Gibbs R.A."/>
        </authorList>
    </citation>
    <scope>NUCLEOTIDE SEQUENCE</scope>
</reference>
<dbReference type="AlphaFoldDB" id="A0A7M7PIK6"/>
<feature type="signal peptide" evidence="6">
    <location>
        <begin position="1"/>
        <end position="22"/>
    </location>
</feature>
<feature type="disulfide bond" evidence="5">
    <location>
        <begin position="82"/>
        <end position="143"/>
    </location>
</feature>
<protein>
    <recommendedName>
        <fullName evidence="7">SRCR domain-containing protein</fullName>
    </recommendedName>
</protein>
<accession>A0A7M7PIK6</accession>
<evidence type="ECO:0000313" key="9">
    <source>
        <dbReference type="Proteomes" id="UP000007110"/>
    </source>
</evidence>
<feature type="disulfide bond" evidence="5">
    <location>
        <begin position="176"/>
        <end position="240"/>
    </location>
</feature>
<feature type="disulfide bond" evidence="5">
    <location>
        <begin position="434"/>
        <end position="444"/>
    </location>
</feature>
<dbReference type="SMART" id="SM00202">
    <property type="entry name" value="SR"/>
    <property type="match status" value="4"/>
</dbReference>
<evidence type="ECO:0000256" key="6">
    <source>
        <dbReference type="SAM" id="SignalP"/>
    </source>
</evidence>
<feature type="disulfide bond" evidence="5">
    <location>
        <begin position="327"/>
        <end position="337"/>
    </location>
</feature>
<feature type="domain" description="SRCR" evidence="7">
    <location>
        <begin position="365"/>
        <end position="465"/>
    </location>
</feature>
<dbReference type="InterPro" id="IPR001190">
    <property type="entry name" value="SRCR"/>
</dbReference>
<keyword evidence="4" id="KW-0325">Glycoprotein</keyword>
<feature type="domain" description="SRCR" evidence="7">
    <location>
        <begin position="151"/>
        <end position="251"/>
    </location>
</feature>
<evidence type="ECO:0000256" key="3">
    <source>
        <dbReference type="ARBA" id="ARBA00023157"/>
    </source>
</evidence>
<keyword evidence="3 5" id="KW-1015">Disulfide bond</keyword>
<evidence type="ECO:0000256" key="4">
    <source>
        <dbReference type="ARBA" id="ARBA00023180"/>
    </source>
</evidence>
<feature type="disulfide bond" evidence="5">
    <location>
        <begin position="283"/>
        <end position="347"/>
    </location>
</feature>
<dbReference type="SUPFAM" id="SSF56487">
    <property type="entry name" value="SRCR-like"/>
    <property type="match status" value="4"/>
</dbReference>
<reference evidence="8" key="2">
    <citation type="submission" date="2021-01" db="UniProtKB">
        <authorList>
            <consortium name="EnsemblMetazoa"/>
        </authorList>
    </citation>
    <scope>IDENTIFICATION</scope>
</reference>
<feature type="disulfide bond" evidence="5">
    <location>
        <begin position="390"/>
        <end position="454"/>
    </location>
</feature>
<feature type="disulfide bond" evidence="5">
    <location>
        <begin position="189"/>
        <end position="250"/>
    </location>
</feature>
<dbReference type="Gene3D" id="3.10.250.10">
    <property type="entry name" value="SRCR-like domain"/>
    <property type="match status" value="4"/>
</dbReference>
<dbReference type="Pfam" id="PF00530">
    <property type="entry name" value="SRCR"/>
    <property type="match status" value="4"/>
</dbReference>
<sequence>MAAVTQMLSGCFFIFCLHSVFASDNGQLHETILRNRRTTQGATIRVVGGSSPTEGRVEVFVNGAWGTVCDDLWDINDANVACRQLGFGRAISAPGSASYGSGSGSILLDNLACTGAESNLLHCPHSGVGSHNCGHSEDAGVVCSSDLSSAIRVVGGSSSTEGRVEVFVNGAWGTVCDDLWDINDANVACRQLGFGRAISAPGSARYGSGSGSILLDNLACTGAESNLLSCPHSGVGSHNCGHSEDAGVVCSSSLSSAIRVVGGSSSTEGRVEVFVNGAWGTVCDDLWDINDANVVCRQLGFGRAISAPGSASYGQGSGSILLDNLACTGAESNLLYCPHSGVGSHNCGHSEDAGVVCSSSLSSAIRVVGGSSPTEGRVEVFINGAWGTVCDDLWDINDANVACRQLGFGRAISAPGFARYGSGSGSFLLDNLACTGAESNLLSCPHNGVGNHNCGYGEDAGVSCAPS</sequence>
<evidence type="ECO:0000313" key="8">
    <source>
        <dbReference type="EnsemblMetazoa" id="XP_030852008"/>
    </source>
</evidence>
<feature type="disulfide bond" evidence="5">
    <location>
        <begin position="220"/>
        <end position="230"/>
    </location>
</feature>
<dbReference type="PROSITE" id="PS00420">
    <property type="entry name" value="SRCR_1"/>
    <property type="match status" value="4"/>
</dbReference>
<dbReference type="InterPro" id="IPR036772">
    <property type="entry name" value="SRCR-like_dom_sf"/>
</dbReference>
<evidence type="ECO:0000256" key="2">
    <source>
        <dbReference type="ARBA" id="ARBA00022737"/>
    </source>
</evidence>
<feature type="disulfide bond" evidence="5">
    <location>
        <begin position="113"/>
        <end position="123"/>
    </location>
</feature>
<evidence type="ECO:0000259" key="7">
    <source>
        <dbReference type="PROSITE" id="PS50287"/>
    </source>
</evidence>
<dbReference type="Proteomes" id="UP000007110">
    <property type="component" value="Unassembled WGS sequence"/>
</dbReference>
<dbReference type="GO" id="GO:0016020">
    <property type="term" value="C:membrane"/>
    <property type="evidence" value="ECO:0007669"/>
    <property type="project" value="InterPro"/>
</dbReference>
<dbReference type="EnsemblMetazoa" id="XM_030996148">
    <property type="protein sequence ID" value="XP_030852008"/>
    <property type="gene ID" value="LOC586948"/>
</dbReference>
<feature type="disulfide bond" evidence="5">
    <location>
        <begin position="69"/>
        <end position="133"/>
    </location>
</feature>
<organism evidence="8 9">
    <name type="scientific">Strongylocentrotus purpuratus</name>
    <name type="common">Purple sea urchin</name>
    <dbReference type="NCBI Taxonomy" id="7668"/>
    <lineage>
        <taxon>Eukaryota</taxon>
        <taxon>Metazoa</taxon>
        <taxon>Echinodermata</taxon>
        <taxon>Eleutherozoa</taxon>
        <taxon>Echinozoa</taxon>
        <taxon>Echinoidea</taxon>
        <taxon>Euechinoidea</taxon>
        <taxon>Echinacea</taxon>
        <taxon>Camarodonta</taxon>
        <taxon>Echinidea</taxon>
        <taxon>Strongylocentrotidae</taxon>
        <taxon>Strongylocentrotus</taxon>
    </lineage>
</organism>
<feature type="disulfide bond" evidence="5">
    <location>
        <begin position="403"/>
        <end position="464"/>
    </location>
</feature>
<dbReference type="PRINTS" id="PR00258">
    <property type="entry name" value="SPERACTRCPTR"/>
</dbReference>
<evidence type="ECO:0000256" key="1">
    <source>
        <dbReference type="ARBA" id="ARBA00022729"/>
    </source>
</evidence>
<name>A0A7M7PIK6_STRPU</name>
<dbReference type="PROSITE" id="PS50287">
    <property type="entry name" value="SRCR_2"/>
    <property type="match status" value="4"/>
</dbReference>
<keyword evidence="1 6" id="KW-0732">Signal</keyword>
<dbReference type="FunFam" id="3.10.250.10:FF:000006">
    <property type="entry name" value="neurotrypsin isoform X2"/>
    <property type="match status" value="4"/>
</dbReference>
<keyword evidence="2" id="KW-0677">Repeat</keyword>
<dbReference type="PANTHER" id="PTHR19331:SF465">
    <property type="entry name" value="EGG PEPTIDE SPERACT RECEPTOR"/>
    <property type="match status" value="1"/>
</dbReference>